<sequence length="65" mass="7040">MAHVKDEGLAPRANGSSRPSLPRTPPRVWPPVSPGDMGRVVRRLKVTAERPRPPEPEVPLLEGAA</sequence>
<dbReference type="Proteomes" id="UP001611383">
    <property type="component" value="Chromosome"/>
</dbReference>
<feature type="region of interest" description="Disordered" evidence="1">
    <location>
        <begin position="1"/>
        <end position="65"/>
    </location>
</feature>
<name>A0ABY9X7Q2_9BACT</name>
<dbReference type="EMBL" id="CP043494">
    <property type="protein sequence ID" value="WNG51420.1"/>
    <property type="molecule type" value="Genomic_DNA"/>
</dbReference>
<proteinExistence type="predicted"/>
<feature type="compositionally biased region" description="Pro residues" evidence="1">
    <location>
        <begin position="22"/>
        <end position="33"/>
    </location>
</feature>
<evidence type="ECO:0000313" key="3">
    <source>
        <dbReference type="Proteomes" id="UP001611383"/>
    </source>
</evidence>
<protein>
    <submittedName>
        <fullName evidence="2">Uncharacterized protein</fullName>
    </submittedName>
</protein>
<organism evidence="2 3">
    <name type="scientific">Archangium minus</name>
    <dbReference type="NCBI Taxonomy" id="83450"/>
    <lineage>
        <taxon>Bacteria</taxon>
        <taxon>Pseudomonadati</taxon>
        <taxon>Myxococcota</taxon>
        <taxon>Myxococcia</taxon>
        <taxon>Myxococcales</taxon>
        <taxon>Cystobacterineae</taxon>
        <taxon>Archangiaceae</taxon>
        <taxon>Archangium</taxon>
    </lineage>
</organism>
<dbReference type="RefSeq" id="WP_395811667.1">
    <property type="nucleotide sequence ID" value="NZ_CP043494.1"/>
</dbReference>
<evidence type="ECO:0000313" key="2">
    <source>
        <dbReference type="EMBL" id="WNG51420.1"/>
    </source>
</evidence>
<evidence type="ECO:0000256" key="1">
    <source>
        <dbReference type="SAM" id="MobiDB-lite"/>
    </source>
</evidence>
<keyword evidence="3" id="KW-1185">Reference proteome</keyword>
<gene>
    <name evidence="2" type="ORF">F0U60_50290</name>
</gene>
<feature type="compositionally biased region" description="Basic and acidic residues" evidence="1">
    <location>
        <begin position="46"/>
        <end position="55"/>
    </location>
</feature>
<accession>A0ABY9X7Q2</accession>
<reference evidence="2 3" key="1">
    <citation type="submission" date="2019-08" db="EMBL/GenBank/DDBJ databases">
        <title>Archangium and Cystobacter genomes.</title>
        <authorList>
            <person name="Chen I.-C.K."/>
            <person name="Wielgoss S."/>
        </authorList>
    </citation>
    <scope>NUCLEOTIDE SEQUENCE [LARGE SCALE GENOMIC DNA]</scope>
    <source>
        <strain evidence="2 3">Cbm 6</strain>
    </source>
</reference>